<accession>A0A2N9EMF8</accession>
<dbReference type="Gene3D" id="1.20.140.40">
    <property type="entry name" value="Invertase/pectin methylesterase inhibitor family protein"/>
    <property type="match status" value="1"/>
</dbReference>
<dbReference type="AlphaFoldDB" id="A0A2N9EMF8"/>
<evidence type="ECO:0000256" key="1">
    <source>
        <dbReference type="SAM" id="SignalP"/>
    </source>
</evidence>
<evidence type="ECO:0000313" key="3">
    <source>
        <dbReference type="EMBL" id="SPC75988.1"/>
    </source>
</evidence>
<feature type="chain" id="PRO_5014970842" description="Pectinesterase inhibitor domain-containing protein" evidence="1">
    <location>
        <begin position="23"/>
        <end position="178"/>
    </location>
</feature>
<protein>
    <recommendedName>
        <fullName evidence="2">Pectinesterase inhibitor domain-containing protein</fullName>
    </recommendedName>
</protein>
<dbReference type="InterPro" id="IPR006501">
    <property type="entry name" value="Pectinesterase_inhib_dom"/>
</dbReference>
<dbReference type="SUPFAM" id="SSF101148">
    <property type="entry name" value="Plant invertase/pectin methylesterase inhibitor"/>
    <property type="match status" value="1"/>
</dbReference>
<proteinExistence type="predicted"/>
<keyword evidence="1" id="KW-0732">Signal</keyword>
<organism evidence="3">
    <name type="scientific">Fagus sylvatica</name>
    <name type="common">Beechnut</name>
    <dbReference type="NCBI Taxonomy" id="28930"/>
    <lineage>
        <taxon>Eukaryota</taxon>
        <taxon>Viridiplantae</taxon>
        <taxon>Streptophyta</taxon>
        <taxon>Embryophyta</taxon>
        <taxon>Tracheophyta</taxon>
        <taxon>Spermatophyta</taxon>
        <taxon>Magnoliopsida</taxon>
        <taxon>eudicotyledons</taxon>
        <taxon>Gunneridae</taxon>
        <taxon>Pentapetalae</taxon>
        <taxon>rosids</taxon>
        <taxon>fabids</taxon>
        <taxon>Fagales</taxon>
        <taxon>Fagaceae</taxon>
        <taxon>Fagus</taxon>
    </lineage>
</organism>
<dbReference type="EMBL" id="OIVN01000191">
    <property type="protein sequence ID" value="SPC75988.1"/>
    <property type="molecule type" value="Genomic_DNA"/>
</dbReference>
<sequence length="178" mass="19547">MACTSKILVLLVPMFLSLIAEPHLVNGDAALINTVCSKTTSPNYCHLCFNWYKRSAQENLIALGRTSIDCAIYQRSVVANTLFNTNSTGRAAKTAIVDCSLKFHSAKGAVNNALVGWQDGHYIDASNQILVALKLAHECLDEIWSFNPSSFFKDRMYTFMGLCEASYGVLQQLPASSL</sequence>
<evidence type="ECO:0000259" key="2">
    <source>
        <dbReference type="SMART" id="SM00856"/>
    </source>
</evidence>
<name>A0A2N9EMF8_FAGSY</name>
<dbReference type="InterPro" id="IPR035513">
    <property type="entry name" value="Invertase/methylesterase_inhib"/>
</dbReference>
<feature type="domain" description="Pectinesterase inhibitor" evidence="2">
    <location>
        <begin position="27"/>
        <end position="169"/>
    </location>
</feature>
<dbReference type="SMART" id="SM00856">
    <property type="entry name" value="PMEI"/>
    <property type="match status" value="1"/>
</dbReference>
<dbReference type="NCBIfam" id="TIGR01614">
    <property type="entry name" value="PME_inhib"/>
    <property type="match status" value="1"/>
</dbReference>
<feature type="signal peptide" evidence="1">
    <location>
        <begin position="1"/>
        <end position="22"/>
    </location>
</feature>
<reference evidence="3" key="1">
    <citation type="submission" date="2018-02" db="EMBL/GenBank/DDBJ databases">
        <authorList>
            <person name="Cohen D.B."/>
            <person name="Kent A.D."/>
        </authorList>
    </citation>
    <scope>NUCLEOTIDE SEQUENCE</scope>
</reference>
<gene>
    <name evidence="3" type="ORF">FSB_LOCUS3870</name>
</gene>
<dbReference type="GO" id="GO:0004857">
    <property type="term" value="F:enzyme inhibitor activity"/>
    <property type="evidence" value="ECO:0007669"/>
    <property type="project" value="InterPro"/>
</dbReference>
<dbReference type="Pfam" id="PF04043">
    <property type="entry name" value="PMEI"/>
    <property type="match status" value="1"/>
</dbReference>